<organism evidence="1">
    <name type="scientific">Rhizobium leguminosarum bv. viciae</name>
    <dbReference type="NCBI Taxonomy" id="387"/>
    <lineage>
        <taxon>Bacteria</taxon>
        <taxon>Pseudomonadati</taxon>
        <taxon>Pseudomonadota</taxon>
        <taxon>Alphaproteobacteria</taxon>
        <taxon>Hyphomicrobiales</taxon>
        <taxon>Rhizobiaceae</taxon>
        <taxon>Rhizobium/Agrobacterium group</taxon>
        <taxon>Rhizobium</taxon>
    </lineage>
</organism>
<dbReference type="AlphaFoldDB" id="A0A0U3JJD0"/>
<protein>
    <submittedName>
        <fullName evidence="1">Uncharacterized protein</fullName>
    </submittedName>
</protein>
<dbReference type="EMBL" id="KT944070">
    <property type="protein sequence ID" value="ALU64379.1"/>
    <property type="molecule type" value="Genomic_DNA"/>
</dbReference>
<name>A0A0U3JJD0_RHILV</name>
<sequence length="38" mass="4337">MSMGPRRHSEDDETLGSDMLHDYLGGLVIRNPLHSRRS</sequence>
<reference evidence="1" key="1">
    <citation type="submission" date="2015-10" db="EMBL/GenBank/DDBJ databases">
        <title>Comparative analysis of sym-gene organization in Rhizobium leguminosarum bv. viciae strains, isolated from different host plants and demonstrating clear differences in symbiotic specificity.</title>
        <authorList>
            <person name="Chirak E.R."/>
            <person name="Kimeklis A.K."/>
            <person name="Andronov E.E."/>
        </authorList>
    </citation>
    <scope>NUCLEOTIDE SEQUENCE</scope>
    <source>
        <strain evidence="1">Vaf12</strain>
    </source>
</reference>
<accession>A0A0U3JJD0</accession>
<evidence type="ECO:0000313" key="1">
    <source>
        <dbReference type="EMBL" id="ALU64379.1"/>
    </source>
</evidence>
<proteinExistence type="predicted"/>